<evidence type="ECO:0000256" key="1">
    <source>
        <dbReference type="SAM" id="MobiDB-lite"/>
    </source>
</evidence>
<sequence length="140" mass="14838">MRIFTPTRLPARSGYETWGMAKIIPSMSGRQNDRIDASALGRAHALTPVAFHHLEEMPHVGAVSGRELAMRRGNWDALAPTIGKLPNLGLVGKVQACVQGGGADAAGPADGASRPCPRAGLTARKPWPPPARQRGYGLLQ</sequence>
<dbReference type="EMBL" id="LN899827">
    <property type="protein sequence ID" value="CUV45096.1"/>
    <property type="molecule type" value="Genomic_DNA"/>
</dbReference>
<proteinExistence type="predicted"/>
<dbReference type="AlphaFoldDB" id="A0A0S4WED9"/>
<feature type="region of interest" description="Disordered" evidence="1">
    <location>
        <begin position="101"/>
        <end position="140"/>
    </location>
</feature>
<organism evidence="2">
    <name type="scientific">Ralstonia solanacearum</name>
    <name type="common">Pseudomonas solanacearum</name>
    <dbReference type="NCBI Taxonomy" id="305"/>
    <lineage>
        <taxon>Bacteria</taxon>
        <taxon>Pseudomonadati</taxon>
        <taxon>Pseudomonadota</taxon>
        <taxon>Betaproteobacteria</taxon>
        <taxon>Burkholderiales</taxon>
        <taxon>Burkholderiaceae</taxon>
        <taxon>Ralstonia</taxon>
        <taxon>Ralstonia solanacearum species complex</taxon>
    </lineage>
</organism>
<evidence type="ECO:0000313" key="2">
    <source>
        <dbReference type="EMBL" id="CUV45096.1"/>
    </source>
</evidence>
<name>A0A0S4WED9_RALSL</name>
<accession>A0A0S4WED9</accession>
<reference evidence="2" key="1">
    <citation type="submission" date="2015-10" db="EMBL/GenBank/DDBJ databases">
        <authorList>
            <person name="Gilbert D.G."/>
        </authorList>
    </citation>
    <scope>NUCLEOTIDE SEQUENCE</scope>
    <source>
        <strain evidence="2">Phyl III-seqv23</strain>
    </source>
</reference>
<protein>
    <submittedName>
        <fullName evidence="2">Hypothethical protein (Modular protein)</fullName>
    </submittedName>
</protein>
<gene>
    <name evidence="2" type="ORF">TO10_v1_250008</name>
</gene>